<dbReference type="InterPro" id="IPR016163">
    <property type="entry name" value="Ald_DH_C"/>
</dbReference>
<keyword evidence="2 7" id="KW-0560">Oxidoreductase</keyword>
<dbReference type="Gene3D" id="3.40.309.10">
    <property type="entry name" value="Aldehyde Dehydrogenase, Chain A, domain 2"/>
    <property type="match status" value="1"/>
</dbReference>
<evidence type="ECO:0000313" key="10">
    <source>
        <dbReference type="EMBL" id="TKX21161.1"/>
    </source>
</evidence>
<dbReference type="Gene3D" id="3.40.605.10">
    <property type="entry name" value="Aldehyde Dehydrogenase, Chain A, domain 1"/>
    <property type="match status" value="2"/>
</dbReference>
<sequence length="483" mass="51620">MAQETPYQVNLFINNEARHLPPPSPTAYVPSTTSNTHPLQNPTTNTLITSNLQVALSPDVSAAVTAAQRAFSPWRSTSSAERARLMHRYADLLEQYAASTVLSQVQSFRYYAGLAGKIPGETWPEDGGEGLFKMVVWEPLGVCAGISAWNAGQLFAGWKIAPALAAGNTIVFKSSEKSPLGTLYLGKLFKEAGFPPGVVNLISGGAETGALLAENMHVAKISFTGSLAAGRQVQIAAAKSNLKRVTLELGGKSAAVVFPDAQLENAVLHNSQGFLANSGRVCSAASRILVHKDVVERFVAALREAFVQLGVAMGDPSKETTFLGPLAGLEQDGRVRGYIRDAEEEGTKILVGSAEKHATGCFVQPTILLDPDTSSKAYREEVFGPVVCINTFESEEEAIAMANDTDFGLSATIFTSDYQRALGIMSRLNAGMISINTSHLPSQQTPWGGWKQSGYGRESGLEGLKEYLQSKTVHLNLEVPSVS</sequence>
<reference evidence="10 11" key="1">
    <citation type="submission" date="2018-02" db="EMBL/GenBank/DDBJ databases">
        <title>Draft genome sequences of Elsinoe sp., causing black scab on jojoba.</title>
        <authorList>
            <person name="Stodart B."/>
            <person name="Jeffress S."/>
            <person name="Ash G."/>
            <person name="Arun Chinnappa K."/>
        </authorList>
    </citation>
    <scope>NUCLEOTIDE SEQUENCE [LARGE SCALE GENOMIC DNA]</scope>
    <source>
        <strain evidence="10 11">Hillstone_2</strain>
    </source>
</reference>
<evidence type="ECO:0000313" key="11">
    <source>
        <dbReference type="Proteomes" id="UP000308133"/>
    </source>
</evidence>
<dbReference type="PANTHER" id="PTHR11699">
    <property type="entry name" value="ALDEHYDE DEHYDROGENASE-RELATED"/>
    <property type="match status" value="1"/>
</dbReference>
<evidence type="ECO:0000256" key="8">
    <source>
        <dbReference type="SAM" id="MobiDB-lite"/>
    </source>
</evidence>
<dbReference type="Pfam" id="PF00171">
    <property type="entry name" value="Aldedh"/>
    <property type="match status" value="1"/>
</dbReference>
<comment type="catalytic activity">
    <reaction evidence="5">
        <text>an aldehyde + NAD(+) + H2O = a carboxylate + NADH + 2 H(+)</text>
        <dbReference type="Rhea" id="RHEA:16185"/>
        <dbReference type="ChEBI" id="CHEBI:15377"/>
        <dbReference type="ChEBI" id="CHEBI:15378"/>
        <dbReference type="ChEBI" id="CHEBI:17478"/>
        <dbReference type="ChEBI" id="CHEBI:29067"/>
        <dbReference type="ChEBI" id="CHEBI:57540"/>
        <dbReference type="ChEBI" id="CHEBI:57945"/>
        <dbReference type="EC" id="1.2.1.3"/>
    </reaction>
</comment>
<dbReference type="EMBL" id="PTQR01000082">
    <property type="protein sequence ID" value="TKX21161.1"/>
    <property type="molecule type" value="Genomic_DNA"/>
</dbReference>
<name>A0A4U7AWK5_9PEZI</name>
<proteinExistence type="inferred from homology"/>
<feature type="active site" evidence="6">
    <location>
        <position position="248"/>
    </location>
</feature>
<protein>
    <recommendedName>
        <fullName evidence="4">aldehyde dehydrogenase (NAD(+))</fullName>
        <ecNumber evidence="4">1.2.1.3</ecNumber>
    </recommendedName>
</protein>
<dbReference type="InterPro" id="IPR016162">
    <property type="entry name" value="Ald_DH_N"/>
</dbReference>
<dbReference type="InterPro" id="IPR015590">
    <property type="entry name" value="Aldehyde_DH_dom"/>
</dbReference>
<dbReference type="EC" id="1.2.1.3" evidence="4"/>
<dbReference type="GO" id="GO:0004029">
    <property type="term" value="F:aldehyde dehydrogenase (NAD+) activity"/>
    <property type="evidence" value="ECO:0007669"/>
    <property type="project" value="UniProtKB-EC"/>
</dbReference>
<comment type="caution">
    <text evidence="10">The sequence shown here is derived from an EMBL/GenBank/DDBJ whole genome shotgun (WGS) entry which is preliminary data.</text>
</comment>
<feature type="domain" description="Aldehyde dehydrogenase" evidence="9">
    <location>
        <begin position="29"/>
        <end position="473"/>
    </location>
</feature>
<evidence type="ECO:0000256" key="7">
    <source>
        <dbReference type="RuleBase" id="RU003345"/>
    </source>
</evidence>
<evidence type="ECO:0000259" key="9">
    <source>
        <dbReference type="Pfam" id="PF00171"/>
    </source>
</evidence>
<evidence type="ECO:0000256" key="4">
    <source>
        <dbReference type="ARBA" id="ARBA00024226"/>
    </source>
</evidence>
<dbReference type="InterPro" id="IPR029510">
    <property type="entry name" value="Ald_DH_CS_GLU"/>
</dbReference>
<dbReference type="Proteomes" id="UP000308133">
    <property type="component" value="Unassembled WGS sequence"/>
</dbReference>
<dbReference type="PROSITE" id="PS00687">
    <property type="entry name" value="ALDEHYDE_DEHYDR_GLU"/>
    <property type="match status" value="1"/>
</dbReference>
<evidence type="ECO:0000256" key="5">
    <source>
        <dbReference type="ARBA" id="ARBA00049194"/>
    </source>
</evidence>
<gene>
    <name evidence="10" type="ORF">C1H76_6702</name>
</gene>
<comment type="similarity">
    <text evidence="1 7">Belongs to the aldehyde dehydrogenase family.</text>
</comment>
<organism evidence="10 11">
    <name type="scientific">Elsinoe australis</name>
    <dbReference type="NCBI Taxonomy" id="40998"/>
    <lineage>
        <taxon>Eukaryota</taxon>
        <taxon>Fungi</taxon>
        <taxon>Dikarya</taxon>
        <taxon>Ascomycota</taxon>
        <taxon>Pezizomycotina</taxon>
        <taxon>Dothideomycetes</taxon>
        <taxon>Dothideomycetidae</taxon>
        <taxon>Myriangiales</taxon>
        <taxon>Elsinoaceae</taxon>
        <taxon>Elsinoe</taxon>
    </lineage>
</organism>
<evidence type="ECO:0000256" key="6">
    <source>
        <dbReference type="PROSITE-ProRule" id="PRU10007"/>
    </source>
</evidence>
<evidence type="ECO:0000256" key="2">
    <source>
        <dbReference type="ARBA" id="ARBA00023002"/>
    </source>
</evidence>
<evidence type="ECO:0000256" key="1">
    <source>
        <dbReference type="ARBA" id="ARBA00009986"/>
    </source>
</evidence>
<dbReference type="FunFam" id="3.40.605.10:FF:000029">
    <property type="entry name" value="Aldehyde dehydrogenase, mitochondrial"/>
    <property type="match status" value="1"/>
</dbReference>
<accession>A0A4U7AWK5</accession>
<keyword evidence="3" id="KW-0520">NAD</keyword>
<dbReference type="InterPro" id="IPR016161">
    <property type="entry name" value="Ald_DH/histidinol_DH"/>
</dbReference>
<feature type="region of interest" description="Disordered" evidence="8">
    <location>
        <begin position="15"/>
        <end position="37"/>
    </location>
</feature>
<dbReference type="AlphaFoldDB" id="A0A4U7AWK5"/>
<dbReference type="FunFam" id="3.40.309.10:FF:000012">
    <property type="entry name" value="Betaine aldehyde dehydrogenase"/>
    <property type="match status" value="1"/>
</dbReference>
<evidence type="ECO:0000256" key="3">
    <source>
        <dbReference type="ARBA" id="ARBA00023027"/>
    </source>
</evidence>
<dbReference type="SUPFAM" id="SSF53720">
    <property type="entry name" value="ALDH-like"/>
    <property type="match status" value="1"/>
</dbReference>